<dbReference type="EMBL" id="LN890560">
    <property type="protein sequence ID" value="CUS20533.1"/>
    <property type="molecule type" value="Genomic_DNA"/>
</dbReference>
<protein>
    <submittedName>
        <fullName evidence="1">LAQU0S01e08768g1_1</fullName>
    </submittedName>
</protein>
<gene>
    <name evidence="1" type="ORF">LAQU0_S01e08768g</name>
</gene>
<reference evidence="2" key="1">
    <citation type="submission" date="2015-10" db="EMBL/GenBank/DDBJ databases">
        <authorList>
            <person name="Devillers H."/>
        </authorList>
    </citation>
    <scope>NUCLEOTIDE SEQUENCE [LARGE SCALE GENOMIC DNA]</scope>
</reference>
<dbReference type="Proteomes" id="UP000236544">
    <property type="component" value="Unassembled WGS sequence"/>
</dbReference>
<organism evidence="1 2">
    <name type="scientific">Lachancea quebecensis</name>
    <dbReference type="NCBI Taxonomy" id="1654605"/>
    <lineage>
        <taxon>Eukaryota</taxon>
        <taxon>Fungi</taxon>
        <taxon>Dikarya</taxon>
        <taxon>Ascomycota</taxon>
        <taxon>Saccharomycotina</taxon>
        <taxon>Saccharomycetes</taxon>
        <taxon>Saccharomycetales</taxon>
        <taxon>Saccharomycetaceae</taxon>
        <taxon>Lachancea</taxon>
    </lineage>
</organism>
<dbReference type="OrthoDB" id="4033014at2759"/>
<sequence>MDINLGLGIIVDANHLKETLLATGGDPAQPLCLLLFGEISGSRVDLQRSLELPLIRSEKEGRLVFSETTLQGRIHLVESVEADSRALGALFITNDLSDIQGIIDELQRSAAGLQWFFTYDTCGARLALKCYRSRGSTEEVPFQLSNSDSVLAAVEALSPSAGKQDDQDEFGEQTAFNSKLLERAEAMIEYMEGGRVSDQALRKMFLLTSLLKKGSTQDIDEALLHKEVELQSLDVICGQWEAAQSIRGFIK</sequence>
<evidence type="ECO:0000313" key="2">
    <source>
        <dbReference type="Proteomes" id="UP000236544"/>
    </source>
</evidence>
<dbReference type="AlphaFoldDB" id="A0A0P1KLB7"/>
<name>A0A0P1KLB7_9SACH</name>
<keyword evidence="2" id="KW-1185">Reference proteome</keyword>
<accession>A0A0P1KLB7</accession>
<evidence type="ECO:0000313" key="1">
    <source>
        <dbReference type="EMBL" id="CUS20533.1"/>
    </source>
</evidence>
<proteinExistence type="predicted"/>